<dbReference type="EC" id="2.4.1.109" evidence="4 15"/>
<evidence type="ECO:0000256" key="10">
    <source>
        <dbReference type="ARBA" id="ARBA00022989"/>
    </source>
</evidence>
<feature type="transmembrane region" description="Helical" evidence="15">
    <location>
        <begin position="652"/>
        <end position="673"/>
    </location>
</feature>
<dbReference type="EMBL" id="NDIQ01000021">
    <property type="protein sequence ID" value="PRT55255.1"/>
    <property type="molecule type" value="Genomic_DNA"/>
</dbReference>
<keyword evidence="11 15" id="KW-0472">Membrane</keyword>
<comment type="catalytic activity">
    <reaction evidence="13 15">
        <text>a di-trans,poly-cis-dolichyl beta-D-mannosyl phosphate + L-threonyl-[protein] = 3-O-(alpha-D-mannosyl)-L-threonyl-[protein] + a di-trans,poly-cis-dolichyl phosphate + H(+)</text>
        <dbReference type="Rhea" id="RHEA:53396"/>
        <dbReference type="Rhea" id="RHEA-COMP:11060"/>
        <dbReference type="Rhea" id="RHEA-COMP:13547"/>
        <dbReference type="Rhea" id="RHEA-COMP:19498"/>
        <dbReference type="Rhea" id="RHEA-COMP:19501"/>
        <dbReference type="ChEBI" id="CHEBI:15378"/>
        <dbReference type="ChEBI" id="CHEBI:30013"/>
        <dbReference type="ChEBI" id="CHEBI:57683"/>
        <dbReference type="ChEBI" id="CHEBI:58211"/>
        <dbReference type="ChEBI" id="CHEBI:137323"/>
        <dbReference type="EC" id="2.4.1.109"/>
    </reaction>
</comment>
<dbReference type="OrthoDB" id="292747at2759"/>
<dbReference type="InterPro" id="IPR003342">
    <property type="entry name" value="ArnT-like_N"/>
</dbReference>
<reference evidence="18 19" key="1">
    <citation type="submission" date="2017-04" db="EMBL/GenBank/DDBJ databases">
        <title>Genome sequencing of [Candida] sorbophila.</title>
        <authorList>
            <person name="Ahn J.O."/>
        </authorList>
    </citation>
    <scope>NUCLEOTIDE SEQUENCE [LARGE SCALE GENOMIC DNA]</scope>
    <source>
        <strain evidence="18 19">DS02</strain>
    </source>
</reference>
<dbReference type="RefSeq" id="XP_024665200.1">
    <property type="nucleotide sequence ID" value="XM_024809432.1"/>
</dbReference>
<dbReference type="GO" id="GO:0004169">
    <property type="term" value="F:dolichyl-phosphate-mannose-protein mannosyltransferase activity"/>
    <property type="evidence" value="ECO:0007669"/>
    <property type="project" value="UniProtKB-UniRule"/>
</dbReference>
<dbReference type="GeneID" id="36516623"/>
<feature type="transmembrane region" description="Helical" evidence="15">
    <location>
        <begin position="123"/>
        <end position="141"/>
    </location>
</feature>
<dbReference type="SUPFAM" id="SSF82109">
    <property type="entry name" value="MIR domain"/>
    <property type="match status" value="1"/>
</dbReference>
<dbReference type="InterPro" id="IPR016093">
    <property type="entry name" value="MIR_motif"/>
</dbReference>
<comment type="caution">
    <text evidence="18">The sequence shown here is derived from an EMBL/GenBank/DDBJ whole genome shotgun (WGS) entry which is preliminary data.</text>
</comment>
<evidence type="ECO:0000256" key="12">
    <source>
        <dbReference type="ARBA" id="ARBA00023180"/>
    </source>
</evidence>
<evidence type="ECO:0000256" key="9">
    <source>
        <dbReference type="ARBA" id="ARBA00022824"/>
    </source>
</evidence>
<sequence length="824" mass="93588">MTSKAARAEKRKLAKPFRSTTVDAGLAQERSLSWKDRKILFVVMIIACVVRLYKLNWPNAVVFDEVHFGGFARKYIIGRMFFDVHPPLAKMLFAVVGWLGGYDGEFTFENIGMSYEGHTVPYVTMRLFPSLMGLMTIGLCFSTLRASGVRTGIAGIAALLLTFENTHATESRYILLDSPLLFFIALTAYNFKKFENEVPFGKNWYRYLFLTGIGLATTVSSKWVGLFTIAWVGVLTVWQLWWIFGDLSVPLSRFAKQFAWRAICLIAVPIVFYMGMFWLHFFCVDNDGAGADFMPREFQAHLKHNSVPANIPADVYLGSKISIRHLNTAGGYLHSHPYLYETGSKQQQITLYPHIDENNVWLVENSTEVDLTTNHLLKDNDVIRLFHVETQHRLHSHDHRPPVTTHDYLNEVSAYGFEGFEGDANDNWRIKIIDKQSVGEGKDHVQAIRTIFQLEHTMTGCLLYSKKSKLPEWGFSQQEVACIKNGRQPNTLWFVEQNELPASVEASELVSYPKMSFLSKFFAMQGAMWRVNKGLTESHPWESRPESWPILRRGINMWGAFHRQVYLLGNLPIYWGIVLLIVLYVCVKVVQIIKWQRADGTLLAITGQKPEESATCKDWAKFDANFGSYLLGWALHYFPSFLMVRQLFLHHYLASVYFGVLAIGQAMELVVAVVKPAMLGRAIVALFAVASIAWFAWYSPLIYGTPWLQDVCHKSKFADMDFDCYTFFGTKEEYTEYDATAFLPEATPSSAGEPEDTDRAPETFQNDGGNAVGQDTSAEPEPSVETLINEEPPQGEIMFESDNGQTAEEVVEEVYEQDVSNQVE</sequence>
<feature type="region of interest" description="Disordered" evidence="16">
    <location>
        <begin position="745"/>
        <end position="824"/>
    </location>
</feature>
<feature type="transmembrane region" description="Helical" evidence="15">
    <location>
        <begin position="39"/>
        <end position="57"/>
    </location>
</feature>
<evidence type="ECO:0000256" key="6">
    <source>
        <dbReference type="ARBA" id="ARBA00022679"/>
    </source>
</evidence>
<dbReference type="Proteomes" id="UP000238350">
    <property type="component" value="Unassembled WGS sequence"/>
</dbReference>
<organism evidence="18 19">
    <name type="scientific">Wickerhamiella sorbophila</name>
    <dbReference type="NCBI Taxonomy" id="45607"/>
    <lineage>
        <taxon>Eukaryota</taxon>
        <taxon>Fungi</taxon>
        <taxon>Dikarya</taxon>
        <taxon>Ascomycota</taxon>
        <taxon>Saccharomycotina</taxon>
        <taxon>Dipodascomycetes</taxon>
        <taxon>Dipodascales</taxon>
        <taxon>Trichomonascaceae</taxon>
        <taxon>Wickerhamiella</taxon>
    </lineage>
</organism>
<protein>
    <recommendedName>
        <fullName evidence="4 15">Dolichyl-phosphate-mannose--protein mannosyltransferase</fullName>
        <ecNumber evidence="4 15">2.4.1.109</ecNumber>
    </recommendedName>
</protein>
<dbReference type="Pfam" id="PF02366">
    <property type="entry name" value="PMT"/>
    <property type="match status" value="1"/>
</dbReference>
<keyword evidence="10 15" id="KW-1133">Transmembrane helix</keyword>
<evidence type="ECO:0000313" key="18">
    <source>
        <dbReference type="EMBL" id="PRT55255.1"/>
    </source>
</evidence>
<evidence type="ECO:0000256" key="8">
    <source>
        <dbReference type="ARBA" id="ARBA00022737"/>
    </source>
</evidence>
<dbReference type="CDD" id="cd23283">
    <property type="entry name" value="beta-trefoil_MIR_PMT1-like"/>
    <property type="match status" value="1"/>
</dbReference>
<dbReference type="InterPro" id="IPR036300">
    <property type="entry name" value="MIR_dom_sf"/>
</dbReference>
<feature type="transmembrane region" description="Helical" evidence="15">
    <location>
        <begin position="679"/>
        <end position="698"/>
    </location>
</feature>
<keyword evidence="6 15" id="KW-0808">Transferase</keyword>
<feature type="transmembrane region" description="Helical" evidence="15">
    <location>
        <begin position="258"/>
        <end position="279"/>
    </location>
</feature>
<keyword evidence="19" id="KW-1185">Reference proteome</keyword>
<evidence type="ECO:0000256" key="7">
    <source>
        <dbReference type="ARBA" id="ARBA00022692"/>
    </source>
</evidence>
<dbReference type="InterPro" id="IPR032421">
    <property type="entry name" value="PMT_4TMC"/>
</dbReference>
<evidence type="ECO:0000259" key="17">
    <source>
        <dbReference type="PROSITE" id="PS50919"/>
    </source>
</evidence>
<evidence type="ECO:0000313" key="19">
    <source>
        <dbReference type="Proteomes" id="UP000238350"/>
    </source>
</evidence>
<dbReference type="SMART" id="SM00472">
    <property type="entry name" value="MIR"/>
    <property type="match status" value="3"/>
</dbReference>
<evidence type="ECO:0000256" key="1">
    <source>
        <dbReference type="ARBA" id="ARBA00004477"/>
    </source>
</evidence>
<feature type="compositionally biased region" description="Polar residues" evidence="16">
    <location>
        <begin position="763"/>
        <end position="777"/>
    </location>
</feature>
<dbReference type="Pfam" id="PF02815">
    <property type="entry name" value="MIR"/>
    <property type="match status" value="1"/>
</dbReference>
<dbReference type="PANTHER" id="PTHR10050:SF50">
    <property type="entry name" value="DOLICHYL-PHOSPHATE-MANNOSE--PROTEIN MANNOSYLTRANSFERASE 1-RELATED"/>
    <property type="match status" value="1"/>
</dbReference>
<accession>A0A2T0FJW1</accession>
<comment type="subcellular location">
    <subcellularLocation>
        <location evidence="1 15">Endoplasmic reticulum membrane</location>
        <topology evidence="1 15">Multi-pass membrane protein</topology>
    </subcellularLocation>
</comment>
<name>A0A2T0FJW1_9ASCO</name>
<keyword evidence="5 15" id="KW-0328">Glycosyltransferase</keyword>
<keyword evidence="7 15" id="KW-0812">Transmembrane</keyword>
<comment type="similarity">
    <text evidence="3 15">Belongs to the glycosyltransferase 39 family.</text>
</comment>
<evidence type="ECO:0000256" key="15">
    <source>
        <dbReference type="RuleBase" id="RU367007"/>
    </source>
</evidence>
<dbReference type="PROSITE" id="PS50919">
    <property type="entry name" value="MIR"/>
    <property type="match status" value="3"/>
</dbReference>
<evidence type="ECO:0000256" key="11">
    <source>
        <dbReference type="ARBA" id="ARBA00023136"/>
    </source>
</evidence>
<evidence type="ECO:0000256" key="16">
    <source>
        <dbReference type="SAM" id="MobiDB-lite"/>
    </source>
</evidence>
<dbReference type="STRING" id="45607.A0A2T0FJW1"/>
<feature type="domain" description="MIR" evidence="17">
    <location>
        <begin position="312"/>
        <end position="366"/>
    </location>
</feature>
<comment type="catalytic activity">
    <reaction evidence="14 15">
        <text>a di-trans,poly-cis-dolichyl beta-D-mannosyl phosphate + L-seryl-[protein] = 3-O-(alpha-D-mannosyl)-L-seryl-[protein] + a di-trans,poly-cis-dolichyl phosphate + H(+)</text>
        <dbReference type="Rhea" id="RHEA:17377"/>
        <dbReference type="Rhea" id="RHEA-COMP:9863"/>
        <dbReference type="Rhea" id="RHEA-COMP:13546"/>
        <dbReference type="Rhea" id="RHEA-COMP:19498"/>
        <dbReference type="Rhea" id="RHEA-COMP:19501"/>
        <dbReference type="ChEBI" id="CHEBI:15378"/>
        <dbReference type="ChEBI" id="CHEBI:29999"/>
        <dbReference type="ChEBI" id="CHEBI:57683"/>
        <dbReference type="ChEBI" id="CHEBI:58211"/>
        <dbReference type="ChEBI" id="CHEBI:137321"/>
        <dbReference type="EC" id="2.4.1.109"/>
    </reaction>
</comment>
<feature type="transmembrane region" description="Helical" evidence="15">
    <location>
        <begin position="204"/>
        <end position="223"/>
    </location>
</feature>
<keyword evidence="9 15" id="KW-0256">Endoplasmic reticulum</keyword>
<dbReference type="Pfam" id="PF16192">
    <property type="entry name" value="PMT_4TMC"/>
    <property type="match status" value="1"/>
</dbReference>
<feature type="domain" description="MIR" evidence="17">
    <location>
        <begin position="442"/>
        <end position="498"/>
    </location>
</feature>
<evidence type="ECO:0000256" key="13">
    <source>
        <dbReference type="ARBA" id="ARBA00045085"/>
    </source>
</evidence>
<dbReference type="PANTHER" id="PTHR10050">
    <property type="entry name" value="DOLICHYL-PHOSPHATE-MANNOSE--PROTEIN MANNOSYLTRANSFERASE"/>
    <property type="match status" value="1"/>
</dbReference>
<dbReference type="InterPro" id="IPR027005">
    <property type="entry name" value="PMT-like"/>
</dbReference>
<evidence type="ECO:0000256" key="3">
    <source>
        <dbReference type="ARBA" id="ARBA00007222"/>
    </source>
</evidence>
<feature type="transmembrane region" description="Helical" evidence="15">
    <location>
        <begin position="173"/>
        <end position="192"/>
    </location>
</feature>
<dbReference type="AlphaFoldDB" id="A0A2T0FJW1"/>
<gene>
    <name evidence="18" type="ORF">B9G98_02875</name>
</gene>
<proteinExistence type="inferred from homology"/>
<dbReference type="Gene3D" id="2.80.10.50">
    <property type="match status" value="1"/>
</dbReference>
<evidence type="ECO:0000256" key="4">
    <source>
        <dbReference type="ARBA" id="ARBA00012839"/>
    </source>
</evidence>
<evidence type="ECO:0000256" key="2">
    <source>
        <dbReference type="ARBA" id="ARBA00004922"/>
    </source>
</evidence>
<comment type="function">
    <text evidence="15">Transfers mannose from Dol-P-mannose to Ser or Thr residues on proteins.</text>
</comment>
<keyword evidence="8" id="KW-0677">Repeat</keyword>
<feature type="transmembrane region" description="Helical" evidence="15">
    <location>
        <begin position="148"/>
        <end position="167"/>
    </location>
</feature>
<evidence type="ECO:0000256" key="5">
    <source>
        <dbReference type="ARBA" id="ARBA00022676"/>
    </source>
</evidence>
<keyword evidence="12" id="KW-0325">Glycoprotein</keyword>
<dbReference type="GO" id="GO:0005789">
    <property type="term" value="C:endoplasmic reticulum membrane"/>
    <property type="evidence" value="ECO:0007669"/>
    <property type="project" value="UniProtKB-SubCell"/>
</dbReference>
<feature type="domain" description="MIR" evidence="17">
    <location>
        <begin position="374"/>
        <end position="433"/>
    </location>
</feature>
<comment type="pathway">
    <text evidence="2 15">Protein modification; protein glycosylation.</text>
</comment>
<feature type="transmembrane region" description="Helical" evidence="15">
    <location>
        <begin position="229"/>
        <end position="251"/>
    </location>
</feature>
<feature type="transmembrane region" description="Helical" evidence="15">
    <location>
        <begin position="565"/>
        <end position="587"/>
    </location>
</feature>
<evidence type="ECO:0000256" key="14">
    <source>
        <dbReference type="ARBA" id="ARBA00045102"/>
    </source>
</evidence>
<dbReference type="UniPathway" id="UPA00378"/>